<dbReference type="PANTHER" id="PTHR34406">
    <property type="entry name" value="PROTEIN YCEI"/>
    <property type="match status" value="1"/>
</dbReference>
<proteinExistence type="predicted"/>
<accession>A0ABX7GSD5</accession>
<evidence type="ECO:0000256" key="1">
    <source>
        <dbReference type="SAM" id="SignalP"/>
    </source>
</evidence>
<name>A0ABX7GSD5_9GAMM</name>
<dbReference type="EMBL" id="CP064030">
    <property type="protein sequence ID" value="QRN52824.1"/>
    <property type="molecule type" value="Genomic_DNA"/>
</dbReference>
<protein>
    <submittedName>
        <fullName evidence="3">YceI family protein</fullName>
    </submittedName>
</protein>
<evidence type="ECO:0000313" key="3">
    <source>
        <dbReference type="EMBL" id="QRN52824.1"/>
    </source>
</evidence>
<organism evidence="3 4">
    <name type="scientific">Dyella caseinilytica</name>
    <dbReference type="NCBI Taxonomy" id="1849581"/>
    <lineage>
        <taxon>Bacteria</taxon>
        <taxon>Pseudomonadati</taxon>
        <taxon>Pseudomonadota</taxon>
        <taxon>Gammaproteobacteria</taxon>
        <taxon>Lysobacterales</taxon>
        <taxon>Rhodanobacteraceae</taxon>
        <taxon>Dyella</taxon>
    </lineage>
</organism>
<feature type="chain" id="PRO_5046130347" evidence="1">
    <location>
        <begin position="24"/>
        <end position="185"/>
    </location>
</feature>
<dbReference type="RefSeq" id="WP_188800059.1">
    <property type="nucleotide sequence ID" value="NZ_BMIZ01000002.1"/>
</dbReference>
<dbReference type="SUPFAM" id="SSF101874">
    <property type="entry name" value="YceI-like"/>
    <property type="match status" value="1"/>
</dbReference>
<dbReference type="Proteomes" id="UP000663181">
    <property type="component" value="Chromosome"/>
</dbReference>
<dbReference type="InterPro" id="IPR007372">
    <property type="entry name" value="Lipid/polyisoprenoid-bd_YceI"/>
</dbReference>
<feature type="domain" description="Lipid/polyisoprenoid-binding YceI-like" evidence="2">
    <location>
        <begin position="25"/>
        <end position="183"/>
    </location>
</feature>
<dbReference type="InterPro" id="IPR036761">
    <property type="entry name" value="TTHA0802/YceI-like_sf"/>
</dbReference>
<dbReference type="Gene3D" id="2.40.128.110">
    <property type="entry name" value="Lipid/polyisoprenoid-binding, YceI-like"/>
    <property type="match status" value="1"/>
</dbReference>
<evidence type="ECO:0000259" key="2">
    <source>
        <dbReference type="SMART" id="SM00867"/>
    </source>
</evidence>
<dbReference type="Pfam" id="PF04264">
    <property type="entry name" value="YceI"/>
    <property type="match status" value="1"/>
</dbReference>
<dbReference type="SMART" id="SM00867">
    <property type="entry name" value="YceI"/>
    <property type="match status" value="1"/>
</dbReference>
<sequence>MNRLPYRTLAVLFALAAPFAASAADYTVQPGSTLGFTSSFQGSDFNGQFNKWTAAISYDAAKLANSKFDVTVDLSSAKTGDSDRDSALPGPDFFDAAKYPQAHFVTTGFRQQGSQVIADGTLTLRGVTKPVSLNVTFKPQGSGATLDVGGSVNRLDFGVGGGQYKDTSVIGADVKVTAHLVLNAK</sequence>
<gene>
    <name evidence="3" type="ORF">ISN74_15420</name>
</gene>
<dbReference type="PANTHER" id="PTHR34406:SF1">
    <property type="entry name" value="PROTEIN YCEI"/>
    <property type="match status" value="1"/>
</dbReference>
<feature type="signal peptide" evidence="1">
    <location>
        <begin position="1"/>
        <end position="23"/>
    </location>
</feature>
<reference evidence="3 4" key="1">
    <citation type="submission" date="2020-10" db="EMBL/GenBank/DDBJ databases">
        <title>Phylogeny of dyella-like bacteria.</title>
        <authorList>
            <person name="Fu J."/>
        </authorList>
    </citation>
    <scope>NUCLEOTIDE SEQUENCE [LARGE SCALE GENOMIC DNA]</scope>
    <source>
        <strain evidence="3 4">DHOB09</strain>
    </source>
</reference>
<keyword evidence="4" id="KW-1185">Reference proteome</keyword>
<evidence type="ECO:0000313" key="4">
    <source>
        <dbReference type="Proteomes" id="UP000663181"/>
    </source>
</evidence>
<keyword evidence="1" id="KW-0732">Signal</keyword>